<dbReference type="InterPro" id="IPR018976">
    <property type="entry name" value="Imelysin-like"/>
</dbReference>
<comment type="similarity">
    <text evidence="2">Belongs to the EfeM/EfeO family.</text>
</comment>
<dbReference type="PANTHER" id="PTHR39192:SF1">
    <property type="entry name" value="IRON UPTAKE SYSTEM COMPONENT EFEO"/>
    <property type="match status" value="1"/>
</dbReference>
<evidence type="ECO:0000313" key="7">
    <source>
        <dbReference type="EMBL" id="GAA2485964.1"/>
    </source>
</evidence>
<dbReference type="InterPro" id="IPR038352">
    <property type="entry name" value="Imelysin_sf"/>
</dbReference>
<evidence type="ECO:0000313" key="8">
    <source>
        <dbReference type="Proteomes" id="UP001500730"/>
    </source>
</evidence>
<dbReference type="Pfam" id="PF13473">
    <property type="entry name" value="Cupredoxin_1"/>
    <property type="match status" value="1"/>
</dbReference>
<organism evidence="7 8">
    <name type="scientific">Terrabacter carboxydivorans</name>
    <dbReference type="NCBI Taxonomy" id="619730"/>
    <lineage>
        <taxon>Bacteria</taxon>
        <taxon>Bacillati</taxon>
        <taxon>Actinomycetota</taxon>
        <taxon>Actinomycetes</taxon>
        <taxon>Micrococcales</taxon>
        <taxon>Intrasporangiaceae</taxon>
        <taxon>Terrabacter</taxon>
    </lineage>
</organism>
<dbReference type="InterPro" id="IPR028096">
    <property type="entry name" value="EfeO_Cupredoxin"/>
</dbReference>
<sequence>MPRPALRRSALSRPVRAVVPVALSLTAALALTGCADKPTAGSGSASGASRAVTVTATDTACTLSTTTAKAGTVTFQVTNSGSKVNEFYLYAEGDRIVSEVENITPGLSRELKVELTEPGTFTTSCKPGMVGDGIRGSFTVTGTAAKGSADATVATAIADYKKFVASEADEFVEKTKGFVAAVKAGDVAKAKSLYAQARHPWEAIEPVAESFGDLDPKIDGREDVIADGMAFTGYHRLEKDLWKDGLKKDSGAIADQLLADVTEIAAKSKTVEPTALSIANGAKALLDEVATGKITGEEERYSHTDLWDFDGNLEGSRQALAALRPVIAERDPALQKALDADFTGLSSLLAKHKAGADYKSYTALTAADIKELTVSLDALSEQVSKVPGVVEAK</sequence>
<evidence type="ECO:0000259" key="6">
    <source>
        <dbReference type="Pfam" id="PF13473"/>
    </source>
</evidence>
<feature type="signal peptide" evidence="4">
    <location>
        <begin position="1"/>
        <end position="30"/>
    </location>
</feature>
<dbReference type="RefSeq" id="WP_344255232.1">
    <property type="nucleotide sequence ID" value="NZ_BAAARE010000010.1"/>
</dbReference>
<reference evidence="8" key="1">
    <citation type="journal article" date="2019" name="Int. J. Syst. Evol. Microbiol.">
        <title>The Global Catalogue of Microorganisms (GCM) 10K type strain sequencing project: providing services to taxonomists for standard genome sequencing and annotation.</title>
        <authorList>
            <consortium name="The Broad Institute Genomics Platform"/>
            <consortium name="The Broad Institute Genome Sequencing Center for Infectious Disease"/>
            <person name="Wu L."/>
            <person name="Ma J."/>
        </authorList>
    </citation>
    <scope>NUCLEOTIDE SEQUENCE [LARGE SCALE GENOMIC DNA]</scope>
    <source>
        <strain evidence="8">JCM 16259</strain>
    </source>
</reference>
<dbReference type="Gene3D" id="2.60.40.420">
    <property type="entry name" value="Cupredoxins - blue copper proteins"/>
    <property type="match status" value="1"/>
</dbReference>
<evidence type="ECO:0000259" key="5">
    <source>
        <dbReference type="Pfam" id="PF09375"/>
    </source>
</evidence>
<dbReference type="Gene3D" id="1.20.1420.20">
    <property type="entry name" value="M75 peptidase, HXXE motif"/>
    <property type="match status" value="1"/>
</dbReference>
<gene>
    <name evidence="7" type="ORF">GCM10009858_24850</name>
</gene>
<dbReference type="SUPFAM" id="SSF49503">
    <property type="entry name" value="Cupredoxins"/>
    <property type="match status" value="1"/>
</dbReference>
<dbReference type="InterPro" id="IPR050894">
    <property type="entry name" value="EfeM/EfeO_iron_uptake"/>
</dbReference>
<dbReference type="PANTHER" id="PTHR39192">
    <property type="entry name" value="IRON UPTAKE SYSTEM COMPONENT EFEO"/>
    <property type="match status" value="1"/>
</dbReference>
<dbReference type="Pfam" id="PF09375">
    <property type="entry name" value="Peptidase_M75"/>
    <property type="match status" value="1"/>
</dbReference>
<dbReference type="InterPro" id="IPR034981">
    <property type="entry name" value="Imelysin-like_EfeO/Algp7"/>
</dbReference>
<feature type="chain" id="PRO_5047004584" evidence="4">
    <location>
        <begin position="31"/>
        <end position="393"/>
    </location>
</feature>
<dbReference type="PROSITE" id="PS51257">
    <property type="entry name" value="PROKAR_LIPOPROTEIN"/>
    <property type="match status" value="1"/>
</dbReference>
<dbReference type="EMBL" id="BAAARE010000010">
    <property type="protein sequence ID" value="GAA2485964.1"/>
    <property type="molecule type" value="Genomic_DNA"/>
</dbReference>
<evidence type="ECO:0000256" key="1">
    <source>
        <dbReference type="ARBA" id="ARBA00004418"/>
    </source>
</evidence>
<accession>A0ABP5YYI1</accession>
<proteinExistence type="inferred from homology"/>
<comment type="caution">
    <text evidence="7">The sequence shown here is derived from an EMBL/GenBank/DDBJ whole genome shotgun (WGS) entry which is preliminary data.</text>
</comment>
<name>A0ABP5YYI1_9MICO</name>
<dbReference type="InterPro" id="IPR053377">
    <property type="entry name" value="Iron_uptake_EfeM/EfeO"/>
</dbReference>
<dbReference type="CDD" id="cd14656">
    <property type="entry name" value="Imelysin-like_EfeO"/>
    <property type="match status" value="1"/>
</dbReference>
<evidence type="ECO:0000256" key="2">
    <source>
        <dbReference type="ARBA" id="ARBA00005989"/>
    </source>
</evidence>
<protein>
    <submittedName>
        <fullName evidence="7">Peptidase M75 family protein</fullName>
    </submittedName>
</protein>
<comment type="subcellular location">
    <subcellularLocation>
        <location evidence="1">Periplasm</location>
    </subcellularLocation>
</comment>
<evidence type="ECO:0000256" key="4">
    <source>
        <dbReference type="SAM" id="SignalP"/>
    </source>
</evidence>
<dbReference type="InterPro" id="IPR008972">
    <property type="entry name" value="Cupredoxin"/>
</dbReference>
<dbReference type="NCBIfam" id="NF041757">
    <property type="entry name" value="EfeO"/>
    <property type="match status" value="1"/>
</dbReference>
<evidence type="ECO:0000256" key="3">
    <source>
        <dbReference type="ARBA" id="ARBA00022729"/>
    </source>
</evidence>
<keyword evidence="8" id="KW-1185">Reference proteome</keyword>
<dbReference type="Proteomes" id="UP001500730">
    <property type="component" value="Unassembled WGS sequence"/>
</dbReference>
<feature type="domain" description="Imelysin-like" evidence="5">
    <location>
        <begin position="156"/>
        <end position="385"/>
    </location>
</feature>
<feature type="domain" description="EfeO-type cupredoxin-like" evidence="6">
    <location>
        <begin position="40"/>
        <end position="140"/>
    </location>
</feature>
<keyword evidence="3 4" id="KW-0732">Signal</keyword>